<feature type="compositionally biased region" description="Acidic residues" evidence="1">
    <location>
        <begin position="90"/>
        <end position="105"/>
    </location>
</feature>
<name>A0A9K3CWA1_9EUKA</name>
<feature type="compositionally biased region" description="Basic and acidic residues" evidence="1">
    <location>
        <begin position="63"/>
        <end position="77"/>
    </location>
</feature>
<keyword evidence="3" id="KW-1185">Reference proteome</keyword>
<evidence type="ECO:0000313" key="3">
    <source>
        <dbReference type="Proteomes" id="UP000265618"/>
    </source>
</evidence>
<protein>
    <submittedName>
        <fullName evidence="2">Uncharacterized protein</fullName>
    </submittedName>
</protein>
<accession>A0A9K3CWA1</accession>
<proteinExistence type="predicted"/>
<feature type="region of interest" description="Disordered" evidence="1">
    <location>
        <begin position="1"/>
        <end position="117"/>
    </location>
</feature>
<feature type="non-terminal residue" evidence="2">
    <location>
        <position position="1"/>
    </location>
</feature>
<gene>
    <name evidence="2" type="ORF">KIPB_005928</name>
</gene>
<comment type="caution">
    <text evidence="2">The sequence shown here is derived from an EMBL/GenBank/DDBJ whole genome shotgun (WGS) entry which is preliminary data.</text>
</comment>
<feature type="compositionally biased region" description="Pro residues" evidence="1">
    <location>
        <begin position="36"/>
        <end position="45"/>
    </location>
</feature>
<organism evidence="2 3">
    <name type="scientific">Kipferlia bialata</name>
    <dbReference type="NCBI Taxonomy" id="797122"/>
    <lineage>
        <taxon>Eukaryota</taxon>
        <taxon>Metamonada</taxon>
        <taxon>Carpediemonas-like organisms</taxon>
        <taxon>Kipferlia</taxon>
    </lineage>
</organism>
<dbReference type="EMBL" id="BDIP01001457">
    <property type="protein sequence ID" value="GIQ84438.1"/>
    <property type="molecule type" value="Genomic_DNA"/>
</dbReference>
<sequence>MDGEAIRSAMGLRSRKRVNYAALYEDSEPEQRSPSPFEPEPSPPPKPRRAPRRQGGKGRRPVMKRDDEDSEGEYREKGARRRAPRIQEDQYGDTTDEESVSDSDSDAPPAPIDPALVDTDTLEYKGHFPRASLYLDRHPWPRPDVDMASTDAILGHRVCVEEADLPQRQRLALLLQGQDVEYLVSYKGGDVMSA</sequence>
<dbReference type="Proteomes" id="UP000265618">
    <property type="component" value="Unassembled WGS sequence"/>
</dbReference>
<dbReference type="AlphaFoldDB" id="A0A9K3CWA1"/>
<feature type="compositionally biased region" description="Basic residues" evidence="1">
    <location>
        <begin position="46"/>
        <end position="62"/>
    </location>
</feature>
<evidence type="ECO:0000256" key="1">
    <source>
        <dbReference type="SAM" id="MobiDB-lite"/>
    </source>
</evidence>
<evidence type="ECO:0000313" key="2">
    <source>
        <dbReference type="EMBL" id="GIQ84438.1"/>
    </source>
</evidence>
<reference evidence="2 3" key="1">
    <citation type="journal article" date="2018" name="PLoS ONE">
        <title>The draft genome of Kipferlia bialata reveals reductive genome evolution in fornicate parasites.</title>
        <authorList>
            <person name="Tanifuji G."/>
            <person name="Takabayashi S."/>
            <person name="Kume K."/>
            <person name="Takagi M."/>
            <person name="Nakayama T."/>
            <person name="Kamikawa R."/>
            <person name="Inagaki Y."/>
            <person name="Hashimoto T."/>
        </authorList>
    </citation>
    <scope>NUCLEOTIDE SEQUENCE [LARGE SCALE GENOMIC DNA]</scope>
    <source>
        <strain evidence="2">NY0173</strain>
    </source>
</reference>